<evidence type="ECO:0000256" key="1">
    <source>
        <dbReference type="SAM" id="SignalP"/>
    </source>
</evidence>
<proteinExistence type="predicted"/>
<dbReference type="Proteomes" id="UP001597400">
    <property type="component" value="Unassembled WGS sequence"/>
</dbReference>
<dbReference type="InterPro" id="IPR018968">
    <property type="entry name" value="Phasin"/>
</dbReference>
<name>A0ABW4TSB6_9SPHN</name>
<gene>
    <name evidence="3" type="primary">phaP</name>
    <name evidence="3" type="ORF">ACFSGX_02140</name>
</gene>
<keyword evidence="4" id="KW-1185">Reference proteome</keyword>
<feature type="chain" id="PRO_5046873254" evidence="1">
    <location>
        <begin position="28"/>
        <end position="265"/>
    </location>
</feature>
<evidence type="ECO:0000313" key="4">
    <source>
        <dbReference type="Proteomes" id="UP001597400"/>
    </source>
</evidence>
<dbReference type="InterPro" id="IPR010127">
    <property type="entry name" value="Phasin_subfam-1"/>
</dbReference>
<feature type="domain" description="Phasin" evidence="2">
    <location>
        <begin position="154"/>
        <end position="253"/>
    </location>
</feature>
<dbReference type="RefSeq" id="WP_380927106.1">
    <property type="nucleotide sequence ID" value="NZ_JBHUGS010000001.1"/>
</dbReference>
<dbReference type="NCBIfam" id="TIGR01841">
    <property type="entry name" value="phasin"/>
    <property type="match status" value="1"/>
</dbReference>
<feature type="signal peptide" evidence="1">
    <location>
        <begin position="1"/>
        <end position="27"/>
    </location>
</feature>
<keyword evidence="1" id="KW-0732">Signal</keyword>
<sequence length="265" mass="27681">MASPIKPRVKRAKPAPAILANPAVASAAPSTPFVSGTATFPPKPAPAPMVDAEALIAATEPVAAPMIADTAPIVAADAHETPTPPATDVAEQVETQTERTVETVAAQTRETVSALAEGPHVMATAFDTTKTHDMMGDMSSKAKGAMEKGVKFAEDMTEFTKGNVQAIVESGRVAAKGIEAMAHDATETAKSSFEQAQTAMKSFTQVKSPTELFQLQSDYAKTAFDQLVANASKASEQMMKFMGDVAQPLSNRVALASEKVKSAAF</sequence>
<evidence type="ECO:0000259" key="2">
    <source>
        <dbReference type="Pfam" id="PF09361"/>
    </source>
</evidence>
<reference evidence="4" key="1">
    <citation type="journal article" date="2019" name="Int. J. Syst. Evol. Microbiol.">
        <title>The Global Catalogue of Microorganisms (GCM) 10K type strain sequencing project: providing services to taxonomists for standard genome sequencing and annotation.</title>
        <authorList>
            <consortium name="The Broad Institute Genomics Platform"/>
            <consortium name="The Broad Institute Genome Sequencing Center for Infectious Disease"/>
            <person name="Wu L."/>
            <person name="Ma J."/>
        </authorList>
    </citation>
    <scope>NUCLEOTIDE SEQUENCE [LARGE SCALE GENOMIC DNA]</scope>
    <source>
        <strain evidence="4">CGMCC 1.12702</strain>
    </source>
</reference>
<dbReference type="EMBL" id="JBHUGS010000001">
    <property type="protein sequence ID" value="MFD1949565.1"/>
    <property type="molecule type" value="Genomic_DNA"/>
</dbReference>
<organism evidence="3 4">
    <name type="scientific">Sphingomonas arantia</name>
    <dbReference type="NCBI Taxonomy" id="1460676"/>
    <lineage>
        <taxon>Bacteria</taxon>
        <taxon>Pseudomonadati</taxon>
        <taxon>Pseudomonadota</taxon>
        <taxon>Alphaproteobacteria</taxon>
        <taxon>Sphingomonadales</taxon>
        <taxon>Sphingomonadaceae</taxon>
        <taxon>Sphingomonas</taxon>
    </lineage>
</organism>
<evidence type="ECO:0000313" key="3">
    <source>
        <dbReference type="EMBL" id="MFD1949565.1"/>
    </source>
</evidence>
<accession>A0ABW4TSB6</accession>
<dbReference type="Pfam" id="PF09361">
    <property type="entry name" value="Phasin_2"/>
    <property type="match status" value="1"/>
</dbReference>
<protein>
    <submittedName>
        <fullName evidence="3">TIGR01841 family phasin</fullName>
    </submittedName>
</protein>
<comment type="caution">
    <text evidence="3">The sequence shown here is derived from an EMBL/GenBank/DDBJ whole genome shotgun (WGS) entry which is preliminary data.</text>
</comment>